<name>A0A1Y0STE3_9CAUD</name>
<dbReference type="SUPFAM" id="SSF56300">
    <property type="entry name" value="Metallo-dependent phosphatases"/>
    <property type="match status" value="1"/>
</dbReference>
<gene>
    <name evidence="1" type="ORF">PHABIO_101</name>
</gene>
<dbReference type="EMBL" id="MF042360">
    <property type="protein sequence ID" value="ARV76732.1"/>
    <property type="molecule type" value="Genomic_DNA"/>
</dbReference>
<proteinExistence type="predicted"/>
<dbReference type="Proteomes" id="UP000225448">
    <property type="component" value="Segment"/>
</dbReference>
<reference evidence="1 2" key="1">
    <citation type="submission" date="2017-05" db="EMBL/GenBank/DDBJ databases">
        <authorList>
            <person name="Song R."/>
            <person name="Chenine A.L."/>
            <person name="Ruprecht R.M."/>
        </authorList>
    </citation>
    <scope>NUCLEOTIDE SEQUENCE [LARGE SCALE GENOMIC DNA]</scope>
</reference>
<evidence type="ECO:0000313" key="1">
    <source>
        <dbReference type="EMBL" id="ARV76732.1"/>
    </source>
</evidence>
<dbReference type="Gene3D" id="3.60.21.10">
    <property type="match status" value="1"/>
</dbReference>
<dbReference type="InterPro" id="IPR029052">
    <property type="entry name" value="Metallo-depent_PP-like"/>
</dbReference>
<keyword evidence="2" id="KW-1185">Reference proteome</keyword>
<accession>A0A1Y0STE3</accession>
<evidence type="ECO:0000313" key="2">
    <source>
        <dbReference type="Proteomes" id="UP000225448"/>
    </source>
</evidence>
<protein>
    <submittedName>
        <fullName evidence="1">Nuclease SbcCD, D subunit</fullName>
    </submittedName>
</protein>
<sequence>MKTDKTKKPGKFRYVSLGDVHLGHRGTPAAHIIKNLNRMLNDQLLKEIDMLIITGDLFDRQLQNGDEVVHTINRWMTELMYRCAAYNVMIRCVEGTPSHDREQSKFFVEQMINAKIPVDLYYTNKLEIRYEPRLDAHFLYVPDKWRPCTSITLSEVKGEMKILGLEQVDFAIMHGAFAYQLPAIVEEPSHNEEEYDALVKYQILIGHVHIMTVRGKIHAAGSTDRICHGDEIAKGMFDISVKEDGNFECVFVENKWAKRYDTLDVHGLDTKELNHVIKERVKQLPKGSAIRLRCDPHDVASGDINYFTKEYPQIDWTLTIEKSTKKKNTVLESMRNFNMSEWVPITKDNVVELVAIELHNQGYCENTIDRCATRLNDFIKVA</sequence>
<organism evidence="1 2">
    <name type="scientific">Pseudomonas phage Phabio</name>
    <dbReference type="NCBI Taxonomy" id="2006668"/>
    <lineage>
        <taxon>Viruses</taxon>
        <taxon>Duplodnaviria</taxon>
        <taxon>Heunggongvirae</taxon>
        <taxon>Uroviricota</taxon>
        <taxon>Caudoviricetes</taxon>
        <taxon>Chimalliviridae</taxon>
        <taxon>Phabiovirus</taxon>
        <taxon>Phabiovirus phabio</taxon>
    </lineage>
</organism>